<comment type="caution">
    <text evidence="6">The sequence shown here is derived from an EMBL/GenBank/DDBJ whole genome shotgun (WGS) entry which is preliminary data.</text>
</comment>
<dbReference type="CDD" id="cd01949">
    <property type="entry name" value="GGDEF"/>
    <property type="match status" value="1"/>
</dbReference>
<dbReference type="Pfam" id="PF07494">
    <property type="entry name" value="Reg_prop"/>
    <property type="match status" value="1"/>
</dbReference>
<evidence type="ECO:0000256" key="3">
    <source>
        <dbReference type="SAM" id="Coils"/>
    </source>
</evidence>
<name>A0ABQ2WIY7_9ALTE</name>
<dbReference type="NCBIfam" id="TIGR00254">
    <property type="entry name" value="GGDEF"/>
    <property type="match status" value="1"/>
</dbReference>
<evidence type="ECO:0000259" key="5">
    <source>
        <dbReference type="PROSITE" id="PS50887"/>
    </source>
</evidence>
<dbReference type="SUPFAM" id="SSF55073">
    <property type="entry name" value="Nucleotide cyclase"/>
    <property type="match status" value="1"/>
</dbReference>
<keyword evidence="4" id="KW-0812">Transmembrane</keyword>
<dbReference type="Gene3D" id="2.130.10.10">
    <property type="entry name" value="YVTN repeat-like/Quinoprotein amine dehydrogenase"/>
    <property type="match status" value="3"/>
</dbReference>
<dbReference type="InterPro" id="IPR050469">
    <property type="entry name" value="Diguanylate_Cyclase"/>
</dbReference>
<evidence type="ECO:0000256" key="4">
    <source>
        <dbReference type="SAM" id="Phobius"/>
    </source>
</evidence>
<sequence length="979" mass="111206">MLFSVALQASHYTFSSPSDPLSARQSSVYHIAQDSAGFIWFASDTDGLLRYDGLTSINWLEPDVRRGSRKNTNNFLLTAKGDLWVASWREGLLYYPHNQDMPFVFPIKPNDPHALSTPRIQTLFQDSQQRIWVGTIAGLYVIYPENPLVLHRYAFDEPTHPLFEQRIWGIAESPTGLWFATSNGLFLLDPQHNQYQQFFLPDTEHAISERAQEVRTVEFIDHTVWAGAANGVFVFETACMCFVRIAAPDNLPQPRVNALHRGTNHALWVGAFDGLYQLNSQTRQWTLFSLGYNTLPDVDIRSIYLDSADQLWLGSREQGFFIGTPQYKGFIPLVHTMPATVASLGERLISAIYHDKQGRMWLAAQNNLLYRDANTEDWHAIELRKQFGIRKVFRITADPTGQLWLATDRGLYQLQQNTLVAVNTPFDLANMHVGGVTELYISDAGHFYLGVWQQGLLVWQPELQHAQLELAQLKETNGDQIYQLGKSTDGSTFAVTRYSGVFSQPQPNAPWQRLQINNQNAVDGYTCVLPEGDQILWLCSEFGLWRYDRATQRVSQYAIEQGLPSLFISGAFFDHSQQLWIMTNNGIARFDQSLQRFVSYGKHDGLPNLTTQQKSYSVGPAGEVLFGTAAGAVLIAIHPEYENFQAPRLVIAKVVIDGTDQTKTYQAYPETIELPYGYRELVIGYALVDYRDPALNTTRSRLLGFSDRWSPYDKSHEARYSNLAPGRYVLEIEGQNSRGVGTERPLRINIVVNAPWWYASWLWFMIILLGLMLVLVFMRVQQNRLKNRNKRLQKLVQERTSELEALTVKLKDRADHDVLTGLYNRGGFVEQFEQSLTHARMRHYPMSMVLIDIDHFKQINDQYGHNIGDSVLQHFSSLIASQAKKTDIIGRWGGEEFIMALPHADAQAAKAFCDTLLNTLKASPFTQAEHHIAYSATFGVVCLPTTTWLVDTWVKLADDALYRGKHQGRAQVVLADTQA</sequence>
<dbReference type="PROSITE" id="PS50887">
    <property type="entry name" value="GGDEF"/>
    <property type="match status" value="1"/>
</dbReference>
<dbReference type="EC" id="2.7.7.65" evidence="1"/>
<feature type="coiled-coil region" evidence="3">
    <location>
        <begin position="778"/>
        <end position="809"/>
    </location>
</feature>
<dbReference type="Gene3D" id="3.30.70.270">
    <property type="match status" value="1"/>
</dbReference>
<dbReference type="PANTHER" id="PTHR45138">
    <property type="entry name" value="REGULATORY COMPONENTS OF SENSORY TRANSDUCTION SYSTEM"/>
    <property type="match status" value="1"/>
</dbReference>
<dbReference type="InterPro" id="IPR043128">
    <property type="entry name" value="Rev_trsase/Diguanyl_cyclase"/>
</dbReference>
<feature type="transmembrane region" description="Helical" evidence="4">
    <location>
        <begin position="756"/>
        <end position="778"/>
    </location>
</feature>
<dbReference type="Gene3D" id="2.60.40.10">
    <property type="entry name" value="Immunoglobulins"/>
    <property type="match status" value="1"/>
</dbReference>
<organism evidence="6 7">
    <name type="scientific">Alishewanella tabrizica</name>
    <dbReference type="NCBI Taxonomy" id="671278"/>
    <lineage>
        <taxon>Bacteria</taxon>
        <taxon>Pseudomonadati</taxon>
        <taxon>Pseudomonadota</taxon>
        <taxon>Gammaproteobacteria</taxon>
        <taxon>Alteromonadales</taxon>
        <taxon>Alteromonadaceae</taxon>
        <taxon>Alishewanella</taxon>
    </lineage>
</organism>
<feature type="domain" description="GGDEF" evidence="5">
    <location>
        <begin position="844"/>
        <end position="977"/>
    </location>
</feature>
<dbReference type="PANTHER" id="PTHR45138:SF9">
    <property type="entry name" value="DIGUANYLATE CYCLASE DGCM-RELATED"/>
    <property type="match status" value="1"/>
</dbReference>
<dbReference type="InterPro" id="IPR015943">
    <property type="entry name" value="WD40/YVTN_repeat-like_dom_sf"/>
</dbReference>
<evidence type="ECO:0000313" key="6">
    <source>
        <dbReference type="EMBL" id="GGW57559.1"/>
    </source>
</evidence>
<gene>
    <name evidence="6" type="ORF">GCM10008111_12040</name>
</gene>
<comment type="catalytic activity">
    <reaction evidence="2">
        <text>2 GTP = 3',3'-c-di-GMP + 2 diphosphate</text>
        <dbReference type="Rhea" id="RHEA:24898"/>
        <dbReference type="ChEBI" id="CHEBI:33019"/>
        <dbReference type="ChEBI" id="CHEBI:37565"/>
        <dbReference type="ChEBI" id="CHEBI:58805"/>
        <dbReference type="EC" id="2.7.7.65"/>
    </reaction>
</comment>
<dbReference type="EMBL" id="BMYR01000004">
    <property type="protein sequence ID" value="GGW57559.1"/>
    <property type="molecule type" value="Genomic_DNA"/>
</dbReference>
<keyword evidence="3" id="KW-0175">Coiled coil</keyword>
<evidence type="ECO:0000256" key="2">
    <source>
        <dbReference type="ARBA" id="ARBA00034247"/>
    </source>
</evidence>
<dbReference type="InterPro" id="IPR011110">
    <property type="entry name" value="Reg_prop"/>
</dbReference>
<reference evidence="7" key="1">
    <citation type="journal article" date="2019" name="Int. J. Syst. Evol. Microbiol.">
        <title>The Global Catalogue of Microorganisms (GCM) 10K type strain sequencing project: providing services to taxonomists for standard genome sequencing and annotation.</title>
        <authorList>
            <consortium name="The Broad Institute Genomics Platform"/>
            <consortium name="The Broad Institute Genome Sequencing Center for Infectious Disease"/>
            <person name="Wu L."/>
            <person name="Ma J."/>
        </authorList>
    </citation>
    <scope>NUCLEOTIDE SEQUENCE [LARGE SCALE GENOMIC DNA]</scope>
    <source>
        <strain evidence="7">KCTC 23723</strain>
    </source>
</reference>
<protein>
    <recommendedName>
        <fullName evidence="1">diguanylate cyclase</fullName>
        <ecNumber evidence="1">2.7.7.65</ecNumber>
    </recommendedName>
</protein>
<keyword evidence="4" id="KW-0472">Membrane</keyword>
<dbReference type="InterPro" id="IPR013783">
    <property type="entry name" value="Ig-like_fold"/>
</dbReference>
<evidence type="ECO:0000313" key="7">
    <source>
        <dbReference type="Proteomes" id="UP000634667"/>
    </source>
</evidence>
<accession>A0ABQ2WIY7</accession>
<proteinExistence type="predicted"/>
<keyword evidence="7" id="KW-1185">Reference proteome</keyword>
<dbReference type="InterPro" id="IPR000160">
    <property type="entry name" value="GGDEF_dom"/>
</dbReference>
<evidence type="ECO:0000256" key="1">
    <source>
        <dbReference type="ARBA" id="ARBA00012528"/>
    </source>
</evidence>
<keyword evidence="4" id="KW-1133">Transmembrane helix</keyword>
<dbReference type="SMART" id="SM00267">
    <property type="entry name" value="GGDEF"/>
    <property type="match status" value="1"/>
</dbReference>
<dbReference type="Proteomes" id="UP000634667">
    <property type="component" value="Unassembled WGS sequence"/>
</dbReference>
<dbReference type="InterPro" id="IPR029787">
    <property type="entry name" value="Nucleotide_cyclase"/>
</dbReference>
<dbReference type="SUPFAM" id="SSF63829">
    <property type="entry name" value="Calcium-dependent phosphotriesterase"/>
    <property type="match status" value="2"/>
</dbReference>
<dbReference type="Pfam" id="PF00990">
    <property type="entry name" value="GGDEF"/>
    <property type="match status" value="1"/>
</dbReference>